<evidence type="ECO:0000313" key="2">
    <source>
        <dbReference type="Proteomes" id="UP000640614"/>
    </source>
</evidence>
<name>A0ABR9TDN4_9FLAO</name>
<dbReference type="EMBL" id="PRDM01000001">
    <property type="protein sequence ID" value="MBE8723458.1"/>
    <property type="molecule type" value="Genomic_DNA"/>
</dbReference>
<accession>A0ABR9TDN4</accession>
<dbReference type="RefSeq" id="WP_193844525.1">
    <property type="nucleotide sequence ID" value="NZ_PRDM01000001.1"/>
</dbReference>
<sequence>MTKMYPLEWFDSLIINTFESHNTSIDVISAYETEVLRERITSESKKIKIQIKESFFELKTKRQIRLLIRKYHSSFIFLLDRIIEIKKNEKFSAPEFLKVFDFIVSSLDDLLSFLETRYPAFISLDQRVPLSYYAVWKSEIIVALNNFTKKKAKVGEHDFEIEFVVNLLLVPLQDSKKIKYTYRQILYYRELLIELEKLNYLVSDSSCFSELDLLLIRMNFNSREYTERLVNRIGRYLEGLENLSERLEKLLYFCKKLSKINADLKLTFNPSQQNLISFLEYWFSSEIRFAEKKAAILLQEQIDASVGSELVEKADSKLECILSGDQIGLILRATDEARIIKAKSMNYIFKSIVPYLSTPVKRNLSYQSVRSKSYNAEDRDKEIAIESLEKIIRKIKTY</sequence>
<gene>
    <name evidence="1" type="ORF">C4F50_00755</name>
</gene>
<protein>
    <submittedName>
        <fullName evidence="1">Uncharacterized protein</fullName>
    </submittedName>
</protein>
<reference evidence="1 2" key="1">
    <citation type="submission" date="2018-07" db="EMBL/GenBank/DDBJ databases">
        <title>Genome assembly of strain KB82.</title>
        <authorList>
            <person name="Kukolya J."/>
            <person name="Horvath B."/>
            <person name="Nagy I."/>
            <person name="Toth A."/>
        </authorList>
    </citation>
    <scope>NUCLEOTIDE SEQUENCE [LARGE SCALE GENOMIC DNA]</scope>
    <source>
        <strain evidence="1 2">Kb82</strain>
    </source>
</reference>
<evidence type="ECO:0000313" key="1">
    <source>
        <dbReference type="EMBL" id="MBE8723458.1"/>
    </source>
</evidence>
<comment type="caution">
    <text evidence="1">The sequence shown here is derived from an EMBL/GenBank/DDBJ whole genome shotgun (WGS) entry which is preliminary data.</text>
</comment>
<organism evidence="1 2">
    <name type="scientific">Flavobacterium hungaricum</name>
    <dbReference type="NCBI Taxonomy" id="2082725"/>
    <lineage>
        <taxon>Bacteria</taxon>
        <taxon>Pseudomonadati</taxon>
        <taxon>Bacteroidota</taxon>
        <taxon>Flavobacteriia</taxon>
        <taxon>Flavobacteriales</taxon>
        <taxon>Flavobacteriaceae</taxon>
        <taxon>Flavobacterium</taxon>
    </lineage>
</organism>
<dbReference type="Proteomes" id="UP000640614">
    <property type="component" value="Unassembled WGS sequence"/>
</dbReference>
<keyword evidence="2" id="KW-1185">Reference proteome</keyword>
<proteinExistence type="predicted"/>